<dbReference type="Gene3D" id="1.10.3430.10">
    <property type="entry name" value="Ammonium transporter AmtB like domains"/>
    <property type="match status" value="1"/>
</dbReference>
<dbReference type="PANTHER" id="PTHR11730:SF60">
    <property type="entry name" value="RH50, ISOFORM D"/>
    <property type="match status" value="1"/>
</dbReference>
<feature type="transmembrane region" description="Helical" evidence="6">
    <location>
        <begin position="148"/>
        <end position="167"/>
    </location>
</feature>
<feature type="domain" description="Ammonium transporter AmtB-like" evidence="7">
    <location>
        <begin position="51"/>
        <end position="420"/>
    </location>
</feature>
<proteinExistence type="inferred from homology"/>
<gene>
    <name evidence="8" type="ORF">ACAT0790_LOCUS15193</name>
</gene>
<dbReference type="AlphaFoldDB" id="A0A7S1LY95"/>
<dbReference type="Pfam" id="PF00909">
    <property type="entry name" value="Ammonium_transp"/>
    <property type="match status" value="1"/>
</dbReference>
<evidence type="ECO:0000256" key="2">
    <source>
        <dbReference type="ARBA" id="ARBA00011036"/>
    </source>
</evidence>
<dbReference type="PANTHER" id="PTHR11730">
    <property type="entry name" value="AMMONIUM TRANSPORTER"/>
    <property type="match status" value="1"/>
</dbReference>
<feature type="transmembrane region" description="Helical" evidence="6">
    <location>
        <begin position="119"/>
        <end position="141"/>
    </location>
</feature>
<dbReference type="GO" id="GO:0008519">
    <property type="term" value="F:ammonium channel activity"/>
    <property type="evidence" value="ECO:0007669"/>
    <property type="project" value="InterPro"/>
</dbReference>
<dbReference type="InterPro" id="IPR029020">
    <property type="entry name" value="Ammonium/urea_transptr"/>
</dbReference>
<feature type="transmembrane region" description="Helical" evidence="6">
    <location>
        <begin position="51"/>
        <end position="74"/>
    </location>
</feature>
<sequence length="448" mass="48480">MPGPALKRQKTAEELHMDRRSTIVLLTLEIVAMICYGLFTDYGFKAEGLGSYYPMFQDVHVMIFIGFGFLMTFMRRYGYSSVGFNFLLAVVTIQYSILVSGFFHCIFKGDFSHKIGLDVTALIMADFAAGAVLISFGAVLGKATVEQLVVMIAAEIVFYSLNESIGVEMYHAVDMGGSMYVHTFGAYFGLAVSFVLTRARKVEDAGSRFGSSYESDLFSMVGTIFLWMYWPSFNGALAKEGEQHRVVVNTVLSLTNSCIAAFLLSKLLRPHHKLDMVDIQNATLAGGVAVGSSSNLIIGPAGSLAIGLVAGSLSVVGYVYISPFLERKIGLHDTCGVHNLHGMPGLLGGLAGAVSSGLAGSNIYGESLGNIFESVGKGERTSVVQAEFQFAALATTVGIAILSGLMTGKIMSCMRHVSEYGEDWQNWNHIAEEEKARTPMEENDIIHC</sequence>
<evidence type="ECO:0000256" key="5">
    <source>
        <dbReference type="ARBA" id="ARBA00023136"/>
    </source>
</evidence>
<keyword evidence="3 6" id="KW-0812">Transmembrane</keyword>
<evidence type="ECO:0000256" key="3">
    <source>
        <dbReference type="ARBA" id="ARBA00022692"/>
    </source>
</evidence>
<evidence type="ECO:0000313" key="8">
    <source>
        <dbReference type="EMBL" id="CAD9116689.1"/>
    </source>
</evidence>
<dbReference type="GO" id="GO:0005886">
    <property type="term" value="C:plasma membrane"/>
    <property type="evidence" value="ECO:0007669"/>
    <property type="project" value="InterPro"/>
</dbReference>
<feature type="transmembrane region" description="Helical" evidence="6">
    <location>
        <begin position="301"/>
        <end position="321"/>
    </location>
</feature>
<evidence type="ECO:0000256" key="6">
    <source>
        <dbReference type="SAM" id="Phobius"/>
    </source>
</evidence>
<dbReference type="GO" id="GO:0097272">
    <property type="term" value="P:ammonium homeostasis"/>
    <property type="evidence" value="ECO:0007669"/>
    <property type="project" value="TreeGrafter"/>
</dbReference>
<feature type="transmembrane region" description="Helical" evidence="6">
    <location>
        <begin position="21"/>
        <end position="39"/>
    </location>
</feature>
<dbReference type="InterPro" id="IPR024041">
    <property type="entry name" value="NH4_transpt_AmtB-like_dom"/>
</dbReference>
<feature type="transmembrane region" description="Helical" evidence="6">
    <location>
        <begin position="388"/>
        <end position="406"/>
    </location>
</feature>
<name>A0A7S1LY95_ALECA</name>
<feature type="transmembrane region" description="Helical" evidence="6">
    <location>
        <begin position="86"/>
        <end position="107"/>
    </location>
</feature>
<dbReference type="InterPro" id="IPR002229">
    <property type="entry name" value="RhesusRHD"/>
</dbReference>
<keyword evidence="5 6" id="KW-0472">Membrane</keyword>
<protein>
    <recommendedName>
        <fullName evidence="7">Ammonium transporter AmtB-like domain-containing protein</fullName>
    </recommendedName>
</protein>
<keyword evidence="4 6" id="KW-1133">Transmembrane helix</keyword>
<comment type="subcellular location">
    <subcellularLocation>
        <location evidence="1">Membrane</location>
        <topology evidence="1">Multi-pass membrane protein</topology>
    </subcellularLocation>
</comment>
<feature type="transmembrane region" description="Helical" evidence="6">
    <location>
        <begin position="179"/>
        <end position="196"/>
    </location>
</feature>
<feature type="transmembrane region" description="Helical" evidence="6">
    <location>
        <begin position="246"/>
        <end position="264"/>
    </location>
</feature>
<dbReference type="EMBL" id="HBGE01025222">
    <property type="protein sequence ID" value="CAD9116689.1"/>
    <property type="molecule type" value="Transcribed_RNA"/>
</dbReference>
<comment type="similarity">
    <text evidence="2">Belongs to the ammonium transporter (TC 2.A.49) family. Rh subfamily.</text>
</comment>
<organism evidence="8">
    <name type="scientific">Alexandrium catenella</name>
    <name type="common">Red tide dinoflagellate</name>
    <name type="synonym">Gonyaulax catenella</name>
    <dbReference type="NCBI Taxonomy" id="2925"/>
    <lineage>
        <taxon>Eukaryota</taxon>
        <taxon>Sar</taxon>
        <taxon>Alveolata</taxon>
        <taxon>Dinophyceae</taxon>
        <taxon>Gonyaulacales</taxon>
        <taxon>Pyrocystaceae</taxon>
        <taxon>Alexandrium</taxon>
    </lineage>
</organism>
<evidence type="ECO:0000256" key="1">
    <source>
        <dbReference type="ARBA" id="ARBA00004141"/>
    </source>
</evidence>
<accession>A0A7S1LY95</accession>
<dbReference type="PRINTS" id="PR00342">
    <property type="entry name" value="RHESUSRHD"/>
</dbReference>
<evidence type="ECO:0000256" key="4">
    <source>
        <dbReference type="ARBA" id="ARBA00022989"/>
    </source>
</evidence>
<reference evidence="8" key="1">
    <citation type="submission" date="2021-01" db="EMBL/GenBank/DDBJ databases">
        <authorList>
            <person name="Corre E."/>
            <person name="Pelletier E."/>
            <person name="Niang G."/>
            <person name="Scheremetjew M."/>
            <person name="Finn R."/>
            <person name="Kale V."/>
            <person name="Holt S."/>
            <person name="Cochrane G."/>
            <person name="Meng A."/>
            <person name="Brown T."/>
            <person name="Cohen L."/>
        </authorList>
    </citation>
    <scope>NUCLEOTIDE SEQUENCE</scope>
    <source>
        <strain evidence="8">OF101</strain>
    </source>
</reference>
<dbReference type="SUPFAM" id="SSF111352">
    <property type="entry name" value="Ammonium transporter"/>
    <property type="match status" value="1"/>
</dbReference>
<evidence type="ECO:0000259" key="7">
    <source>
        <dbReference type="Pfam" id="PF00909"/>
    </source>
</evidence>
<feature type="transmembrane region" description="Helical" evidence="6">
    <location>
        <begin position="217"/>
        <end position="234"/>
    </location>
</feature>